<dbReference type="Pfam" id="PF01872">
    <property type="entry name" value="RibD_C"/>
    <property type="match status" value="1"/>
</dbReference>
<dbReference type="InterPro" id="IPR002734">
    <property type="entry name" value="RibDG_C"/>
</dbReference>
<dbReference type="HOGENOM" id="CLU_043966_1_3_11"/>
<reference evidence="3" key="1">
    <citation type="submission" date="2009-09" db="EMBL/GenBank/DDBJ databases">
        <title>The complete genome of Kribbella flavida DSM 17836.</title>
        <authorList>
            <consortium name="US DOE Joint Genome Institute (JGI-PGF)"/>
            <person name="Lucas S."/>
            <person name="Copeland A."/>
            <person name="Lapidus A."/>
            <person name="Glavina del Rio T."/>
            <person name="Dalin E."/>
            <person name="Tice H."/>
            <person name="Bruce D."/>
            <person name="Goodwin L."/>
            <person name="Pitluck S."/>
            <person name="Kyrpides N."/>
            <person name="Mavromatis K."/>
            <person name="Ivanova N."/>
            <person name="Saunders E."/>
            <person name="Brettin T."/>
            <person name="Detter J.C."/>
            <person name="Han C."/>
            <person name="Larimer F."/>
            <person name="Land M."/>
            <person name="Hauser L."/>
            <person name="Markowitz V."/>
            <person name="Cheng J.-F."/>
            <person name="Hugenholtz P."/>
            <person name="Woyke T."/>
            <person name="Wu D."/>
            <person name="Pukall R."/>
            <person name="Klenk H.-P."/>
            <person name="Eisen J.A."/>
        </authorList>
    </citation>
    <scope>NUCLEOTIDE SEQUENCE [LARGE SCALE GENOMIC DNA]</scope>
    <source>
        <strain evidence="3">DSM 17836 / JCM 10339 / NBRC 14399</strain>
    </source>
</reference>
<dbReference type="KEGG" id="kfl:Kfla_2523"/>
<dbReference type="AlphaFoldDB" id="D2PWE5"/>
<dbReference type="SUPFAM" id="SSF53597">
    <property type="entry name" value="Dihydrofolate reductase-like"/>
    <property type="match status" value="1"/>
</dbReference>
<accession>D2PWE5</accession>
<gene>
    <name evidence="2" type="ordered locus">Kfla_2523</name>
</gene>
<dbReference type="GO" id="GO:0008703">
    <property type="term" value="F:5-amino-6-(5-phosphoribosylamino)uracil reductase activity"/>
    <property type="evidence" value="ECO:0007669"/>
    <property type="project" value="InterPro"/>
</dbReference>
<evidence type="ECO:0000313" key="2">
    <source>
        <dbReference type="EMBL" id="ADB31597.1"/>
    </source>
</evidence>
<dbReference type="EMBL" id="CP001736">
    <property type="protein sequence ID" value="ADB31597.1"/>
    <property type="molecule type" value="Genomic_DNA"/>
</dbReference>
<dbReference type="Proteomes" id="UP000007967">
    <property type="component" value="Chromosome"/>
</dbReference>
<sequence length="188" mass="21134">MGTLIYSMITSVDGYVSDSEGNFGWGAPDEESHVFMNELMRSTGTYLVGRRMYETMVFWETAHLLPDAPPYIVDCARIWQAADKIVYSTTLEQVSSERTRIERSFDPELVRKLKAETELNLTVDGPVLAAQAIRAGLVDEYQLLLGPAIVGGGHRFFPDDIRVDLELLDQRHFANGVVYLRYGVKNPA</sequence>
<dbReference type="RefSeq" id="WP_012920153.1">
    <property type="nucleotide sequence ID" value="NC_013729.1"/>
</dbReference>
<organism evidence="2 3">
    <name type="scientific">Kribbella flavida (strain DSM 17836 / JCM 10339 / NBRC 14399)</name>
    <dbReference type="NCBI Taxonomy" id="479435"/>
    <lineage>
        <taxon>Bacteria</taxon>
        <taxon>Bacillati</taxon>
        <taxon>Actinomycetota</taxon>
        <taxon>Actinomycetes</taxon>
        <taxon>Propionibacteriales</taxon>
        <taxon>Kribbellaceae</taxon>
        <taxon>Kribbella</taxon>
    </lineage>
</organism>
<proteinExistence type="predicted"/>
<dbReference type="PANTHER" id="PTHR38011">
    <property type="entry name" value="DIHYDROFOLATE REDUCTASE FAMILY PROTEIN (AFU_ORTHOLOGUE AFUA_8G06820)"/>
    <property type="match status" value="1"/>
</dbReference>
<feature type="domain" description="Bacterial bifunctional deaminase-reductase C-terminal" evidence="1">
    <location>
        <begin position="3"/>
        <end position="179"/>
    </location>
</feature>
<name>D2PWE5_KRIFD</name>
<keyword evidence="3" id="KW-1185">Reference proteome</keyword>
<protein>
    <submittedName>
        <fullName evidence="2">Bifunctional deaminase-reductase domain protein</fullName>
    </submittedName>
</protein>
<evidence type="ECO:0000313" key="3">
    <source>
        <dbReference type="Proteomes" id="UP000007967"/>
    </source>
</evidence>
<dbReference type="InterPro" id="IPR050765">
    <property type="entry name" value="Riboflavin_Biosynth_HTPR"/>
</dbReference>
<dbReference type="PANTHER" id="PTHR38011:SF11">
    <property type="entry name" value="2,5-DIAMINO-6-RIBOSYLAMINO-4(3H)-PYRIMIDINONE 5'-PHOSPHATE REDUCTASE"/>
    <property type="match status" value="1"/>
</dbReference>
<dbReference type="OrthoDB" id="3471498at2"/>
<evidence type="ECO:0000259" key="1">
    <source>
        <dbReference type="Pfam" id="PF01872"/>
    </source>
</evidence>
<dbReference type="GO" id="GO:0009231">
    <property type="term" value="P:riboflavin biosynthetic process"/>
    <property type="evidence" value="ECO:0007669"/>
    <property type="project" value="InterPro"/>
</dbReference>
<dbReference type="STRING" id="479435.Kfla_2523"/>
<dbReference type="Gene3D" id="3.40.430.10">
    <property type="entry name" value="Dihydrofolate Reductase, subunit A"/>
    <property type="match status" value="1"/>
</dbReference>
<reference evidence="2 3" key="2">
    <citation type="journal article" date="2010" name="Stand. Genomic Sci.">
        <title>Complete genome sequence of Kribbella flavida type strain (IFO 14399).</title>
        <authorList>
            <person name="Pukall R."/>
            <person name="Lapidus A."/>
            <person name="Glavina Del Rio T."/>
            <person name="Copeland A."/>
            <person name="Tice H."/>
            <person name="Cheng J.-F."/>
            <person name="Lucas S."/>
            <person name="Chen F."/>
            <person name="Nolan M."/>
            <person name="LaButti K."/>
            <person name="Pati A."/>
            <person name="Ivanova N."/>
            <person name="Mavrommatis K."/>
            <person name="Mikhailova N."/>
            <person name="Pitluck S."/>
            <person name="Bruce D."/>
            <person name="Goodwin L."/>
            <person name="Land M."/>
            <person name="Hauser L."/>
            <person name="Chang Y.-J."/>
            <person name="Jeffries C.D."/>
            <person name="Chen A."/>
            <person name="Palaniappan K."/>
            <person name="Chain P."/>
            <person name="Rohde M."/>
            <person name="Goeker M."/>
            <person name="Bristow J."/>
            <person name="Eisen J.A."/>
            <person name="Markowitz V."/>
            <person name="Hugenholtz P."/>
            <person name="Kyrpides N.C."/>
            <person name="Klenk H.-P."/>
            <person name="Brettin T."/>
        </authorList>
    </citation>
    <scope>NUCLEOTIDE SEQUENCE [LARGE SCALE GENOMIC DNA]</scope>
    <source>
        <strain evidence="3">DSM 17836 / JCM 10339 / NBRC 14399</strain>
    </source>
</reference>
<dbReference type="InterPro" id="IPR024072">
    <property type="entry name" value="DHFR-like_dom_sf"/>
</dbReference>
<dbReference type="eggNOG" id="COG0262">
    <property type="taxonomic scope" value="Bacteria"/>
</dbReference>